<dbReference type="GO" id="GO:0000209">
    <property type="term" value="P:protein polyubiquitination"/>
    <property type="evidence" value="ECO:0007669"/>
    <property type="project" value="TreeGrafter"/>
</dbReference>
<dbReference type="PANTHER" id="PTHR24104:SF25">
    <property type="entry name" value="PROTEIN LIN-41"/>
    <property type="match status" value="1"/>
</dbReference>
<evidence type="ECO:0000256" key="2">
    <source>
        <dbReference type="PROSITE-ProRule" id="PRU00504"/>
    </source>
</evidence>
<dbReference type="GO" id="GO:0043161">
    <property type="term" value="P:proteasome-mediated ubiquitin-dependent protein catabolic process"/>
    <property type="evidence" value="ECO:0007669"/>
    <property type="project" value="TreeGrafter"/>
</dbReference>
<dbReference type="SUPFAM" id="SSF63829">
    <property type="entry name" value="Calcium-dependent phosphotriesterase"/>
    <property type="match status" value="1"/>
</dbReference>
<dbReference type="CDD" id="cd05819">
    <property type="entry name" value="NHL"/>
    <property type="match status" value="1"/>
</dbReference>
<sequence length="410" mass="46215">MKKVIFVLILIVSLSFQCFSDNLGIKSPANIAIDKGGNICFIIFGKWIAKFDLLKDFAERINQKTVDAIDYSEKTLICGKFLMTSFEASENAKNKTYKYGKIYKGYINNLKPSETEVGFDEVQDKVIIPLSKYFQVQPSLEAILDRVIYPQKITLGSDGNIYAIGEDVFRKNYRIGIIDPNDGHTIFTFGKTGTGEADLWFPKDIAVDSDGIIYVTNHVYSKEGYKLYAVKKYDKSGKFLGKFGTWGGGGGEFKDPWAITIDNQNGYVYVSDSFYPSWMRGTGYDHPQERIQKFTKDGKFLKSWGGNKISGFSIYPPALMLDPDFSDPIGMVVDSQGYVYVLEDDRARVSKFDENGKLILRWGKPGTGQGEFLGPQGISIDKDDNIYIADTKNDRIQKFDSNGKFLMEVK</sequence>
<evidence type="ECO:0000313" key="5">
    <source>
        <dbReference type="Proteomes" id="UP000177905"/>
    </source>
</evidence>
<evidence type="ECO:0000313" key="4">
    <source>
        <dbReference type="EMBL" id="OGC16767.1"/>
    </source>
</evidence>
<feature type="chain" id="PRO_5009514381" description="SMP-30/Gluconolactonase/LRE-like region domain-containing protein" evidence="3">
    <location>
        <begin position="21"/>
        <end position="410"/>
    </location>
</feature>
<protein>
    <recommendedName>
        <fullName evidence="6">SMP-30/Gluconolactonase/LRE-like region domain-containing protein</fullName>
    </recommendedName>
</protein>
<organism evidence="4 5">
    <name type="scientific">candidate division WOR-1 bacterium RIFOXYB2_FULL_36_35</name>
    <dbReference type="NCBI Taxonomy" id="1802578"/>
    <lineage>
        <taxon>Bacteria</taxon>
        <taxon>Bacillati</taxon>
        <taxon>Saganbacteria</taxon>
    </lineage>
</organism>
<dbReference type="AlphaFoldDB" id="A0A1F4S8Q2"/>
<dbReference type="InterPro" id="IPR050952">
    <property type="entry name" value="TRIM-NHL_E3_ligases"/>
</dbReference>
<evidence type="ECO:0000256" key="1">
    <source>
        <dbReference type="ARBA" id="ARBA00022737"/>
    </source>
</evidence>
<comment type="caution">
    <text evidence="4">The sequence shown here is derived from an EMBL/GenBank/DDBJ whole genome shotgun (WGS) entry which is preliminary data.</text>
</comment>
<dbReference type="Proteomes" id="UP000177905">
    <property type="component" value="Unassembled WGS sequence"/>
</dbReference>
<dbReference type="EMBL" id="MEUA01000003">
    <property type="protein sequence ID" value="OGC16767.1"/>
    <property type="molecule type" value="Genomic_DNA"/>
</dbReference>
<dbReference type="InterPro" id="IPR001258">
    <property type="entry name" value="NHL_repeat"/>
</dbReference>
<dbReference type="GO" id="GO:0008270">
    <property type="term" value="F:zinc ion binding"/>
    <property type="evidence" value="ECO:0007669"/>
    <property type="project" value="UniProtKB-KW"/>
</dbReference>
<dbReference type="GO" id="GO:0061630">
    <property type="term" value="F:ubiquitin protein ligase activity"/>
    <property type="evidence" value="ECO:0007669"/>
    <property type="project" value="TreeGrafter"/>
</dbReference>
<dbReference type="Gene3D" id="2.120.10.30">
    <property type="entry name" value="TolB, C-terminal domain"/>
    <property type="match status" value="3"/>
</dbReference>
<accession>A0A1F4S8Q2</accession>
<dbReference type="PROSITE" id="PS51125">
    <property type="entry name" value="NHL"/>
    <property type="match status" value="2"/>
</dbReference>
<keyword evidence="1" id="KW-0677">Repeat</keyword>
<feature type="signal peptide" evidence="3">
    <location>
        <begin position="1"/>
        <end position="20"/>
    </location>
</feature>
<feature type="repeat" description="NHL" evidence="2">
    <location>
        <begin position="363"/>
        <end position="402"/>
    </location>
</feature>
<dbReference type="InterPro" id="IPR011042">
    <property type="entry name" value="6-blade_b-propeller_TolB-like"/>
</dbReference>
<dbReference type="PANTHER" id="PTHR24104">
    <property type="entry name" value="E3 UBIQUITIN-PROTEIN LIGASE NHLRC1-RELATED"/>
    <property type="match status" value="1"/>
</dbReference>
<proteinExistence type="predicted"/>
<dbReference type="Pfam" id="PF17170">
    <property type="entry name" value="DUF5128"/>
    <property type="match status" value="1"/>
</dbReference>
<keyword evidence="3" id="KW-0732">Signal</keyword>
<name>A0A1F4S8Q2_UNCSA</name>
<evidence type="ECO:0008006" key="6">
    <source>
        <dbReference type="Google" id="ProtNLM"/>
    </source>
</evidence>
<gene>
    <name evidence="4" type="ORF">A2290_00215</name>
</gene>
<feature type="repeat" description="NHL" evidence="2">
    <location>
        <begin position="240"/>
        <end position="297"/>
    </location>
</feature>
<reference evidence="4 5" key="1">
    <citation type="journal article" date="2016" name="Nat. Commun.">
        <title>Thousands of microbial genomes shed light on interconnected biogeochemical processes in an aquifer system.</title>
        <authorList>
            <person name="Anantharaman K."/>
            <person name="Brown C.T."/>
            <person name="Hug L.A."/>
            <person name="Sharon I."/>
            <person name="Castelle C.J."/>
            <person name="Probst A.J."/>
            <person name="Thomas B.C."/>
            <person name="Singh A."/>
            <person name="Wilkins M.J."/>
            <person name="Karaoz U."/>
            <person name="Brodie E.L."/>
            <person name="Williams K.H."/>
            <person name="Hubbard S.S."/>
            <person name="Banfield J.F."/>
        </authorList>
    </citation>
    <scope>NUCLEOTIDE SEQUENCE [LARGE SCALE GENOMIC DNA]</scope>
</reference>
<evidence type="ECO:0000256" key="3">
    <source>
        <dbReference type="SAM" id="SignalP"/>
    </source>
</evidence>